<organism evidence="7 8">
    <name type="scientific">Pelagimonas varians</name>
    <dbReference type="NCBI Taxonomy" id="696760"/>
    <lineage>
        <taxon>Bacteria</taxon>
        <taxon>Pseudomonadati</taxon>
        <taxon>Pseudomonadota</taxon>
        <taxon>Alphaproteobacteria</taxon>
        <taxon>Rhodobacterales</taxon>
        <taxon>Roseobacteraceae</taxon>
        <taxon>Pelagimonas</taxon>
    </lineage>
</organism>
<feature type="transmembrane region" description="Helical" evidence="6">
    <location>
        <begin position="48"/>
        <end position="67"/>
    </location>
</feature>
<protein>
    <submittedName>
        <fullName evidence="7">YhhN-like protein</fullName>
    </submittedName>
</protein>
<reference evidence="7 8" key="1">
    <citation type="submission" date="2017-05" db="EMBL/GenBank/DDBJ databases">
        <authorList>
            <person name="Song R."/>
            <person name="Chenine A.L."/>
            <person name="Ruprecht R.M."/>
        </authorList>
    </citation>
    <scope>NUCLEOTIDE SEQUENCE [LARGE SCALE GENOMIC DNA]</scope>
    <source>
        <strain evidence="7 8">CECT 8663</strain>
    </source>
</reference>
<dbReference type="EMBL" id="FXYH01000013">
    <property type="protein sequence ID" value="SMX46323.1"/>
    <property type="molecule type" value="Genomic_DNA"/>
</dbReference>
<dbReference type="InterPro" id="IPR012506">
    <property type="entry name" value="TMEM86B-like"/>
</dbReference>
<feature type="transmembrane region" description="Helical" evidence="6">
    <location>
        <begin position="135"/>
        <end position="154"/>
    </location>
</feature>
<keyword evidence="3 6" id="KW-0812">Transmembrane</keyword>
<dbReference type="PANTHER" id="PTHR31885">
    <property type="entry name" value="GH04784P"/>
    <property type="match status" value="1"/>
</dbReference>
<feature type="transmembrane region" description="Helical" evidence="6">
    <location>
        <begin position="160"/>
        <end position="179"/>
    </location>
</feature>
<proteinExistence type="inferred from homology"/>
<gene>
    <name evidence="7" type="ORF">PEV8663_03228</name>
</gene>
<keyword evidence="4 6" id="KW-1133">Transmembrane helix</keyword>
<accession>A0A238KU15</accession>
<dbReference type="PANTHER" id="PTHR31885:SF6">
    <property type="entry name" value="GH04784P"/>
    <property type="match status" value="1"/>
</dbReference>
<feature type="transmembrane region" description="Helical" evidence="6">
    <location>
        <begin position="111"/>
        <end position="128"/>
    </location>
</feature>
<feature type="transmembrane region" description="Helical" evidence="6">
    <location>
        <begin position="79"/>
        <end position="99"/>
    </location>
</feature>
<evidence type="ECO:0000256" key="6">
    <source>
        <dbReference type="SAM" id="Phobius"/>
    </source>
</evidence>
<name>A0A238KU15_9RHOB</name>
<sequence>MSDVAAFPIIFTLLAVLSASSALCFTFWSGESWPRSLCKTLAVGALCVWAYAVGHPVLALALGLSALGDLALSRPGDRAFLIGMLAFALGHLTYFGLFYSGGLVELGSPQSVLVVGVAAAALWLGPVFARKAGALAIPVLIYVAIIGLMGAGAVLQPSGAGQTITLAGALLFMMSDAFIGQERFLQHHWPVQSHAIWGFYYLGQVALFVGFIWIG</sequence>
<comment type="subcellular location">
    <subcellularLocation>
        <location evidence="1">Membrane</location>
        <topology evidence="1">Multi-pass membrane protein</topology>
    </subcellularLocation>
</comment>
<evidence type="ECO:0000256" key="3">
    <source>
        <dbReference type="ARBA" id="ARBA00022692"/>
    </source>
</evidence>
<evidence type="ECO:0000256" key="4">
    <source>
        <dbReference type="ARBA" id="ARBA00022989"/>
    </source>
</evidence>
<evidence type="ECO:0000313" key="7">
    <source>
        <dbReference type="EMBL" id="SMX46323.1"/>
    </source>
</evidence>
<comment type="similarity">
    <text evidence="2">Belongs to the TMEM86 family.</text>
</comment>
<dbReference type="GO" id="GO:0016787">
    <property type="term" value="F:hydrolase activity"/>
    <property type="evidence" value="ECO:0007669"/>
    <property type="project" value="TreeGrafter"/>
</dbReference>
<dbReference type="GO" id="GO:0016020">
    <property type="term" value="C:membrane"/>
    <property type="evidence" value="ECO:0007669"/>
    <property type="project" value="UniProtKB-SubCell"/>
</dbReference>
<evidence type="ECO:0000313" key="8">
    <source>
        <dbReference type="Proteomes" id="UP000220836"/>
    </source>
</evidence>
<feature type="transmembrane region" description="Helical" evidence="6">
    <location>
        <begin position="191"/>
        <end position="214"/>
    </location>
</feature>
<evidence type="ECO:0000256" key="1">
    <source>
        <dbReference type="ARBA" id="ARBA00004141"/>
    </source>
</evidence>
<evidence type="ECO:0000256" key="5">
    <source>
        <dbReference type="ARBA" id="ARBA00023136"/>
    </source>
</evidence>
<dbReference type="RefSeq" id="WP_097805711.1">
    <property type="nucleotide sequence ID" value="NZ_FXYH01000013.1"/>
</dbReference>
<keyword evidence="8" id="KW-1185">Reference proteome</keyword>
<evidence type="ECO:0000256" key="2">
    <source>
        <dbReference type="ARBA" id="ARBA00007375"/>
    </source>
</evidence>
<dbReference type="OrthoDB" id="345840at2"/>
<dbReference type="Proteomes" id="UP000220836">
    <property type="component" value="Unassembled WGS sequence"/>
</dbReference>
<dbReference type="Pfam" id="PF07947">
    <property type="entry name" value="YhhN"/>
    <property type="match status" value="1"/>
</dbReference>
<keyword evidence="5 6" id="KW-0472">Membrane</keyword>
<dbReference type="AlphaFoldDB" id="A0A238KU15"/>